<keyword evidence="1" id="KW-0812">Transmembrane</keyword>
<keyword evidence="1" id="KW-0472">Membrane</keyword>
<evidence type="ECO:0000313" key="3">
    <source>
        <dbReference type="Proteomes" id="UP001652432"/>
    </source>
</evidence>
<organism evidence="2 3">
    <name type="scientific">Suilimivivens aceti</name>
    <dbReference type="NCBI Taxonomy" id="2981774"/>
    <lineage>
        <taxon>Bacteria</taxon>
        <taxon>Bacillati</taxon>
        <taxon>Bacillota</taxon>
        <taxon>Clostridia</taxon>
        <taxon>Lachnospirales</taxon>
        <taxon>Lachnospiraceae</taxon>
        <taxon>Suilimivivens</taxon>
    </lineage>
</organism>
<gene>
    <name evidence="2" type="ORF">OCV77_00050</name>
</gene>
<sequence length="145" mass="15845">MDFNFQSNDPNRYNGVDYSCRNPGMAMATASLLLGLASFFTIMTVILPFICGGLAILFALLSKGYGKKLLTQAKIGIICGIGSLVMTVGILISSIALLLQNPDLLIGIGQQYDELIEDTYGESTEDIYGTSFEDMMKEYTVLFQQ</sequence>
<keyword evidence="3" id="KW-1185">Reference proteome</keyword>
<evidence type="ECO:0000256" key="1">
    <source>
        <dbReference type="SAM" id="Phobius"/>
    </source>
</evidence>
<feature type="transmembrane region" description="Helical" evidence="1">
    <location>
        <begin position="32"/>
        <end position="61"/>
    </location>
</feature>
<reference evidence="2 3" key="1">
    <citation type="journal article" date="2021" name="ISME Commun">
        <title>Automated analysis of genomic sequences facilitates high-throughput and comprehensive description of bacteria.</title>
        <authorList>
            <person name="Hitch T.C.A."/>
        </authorList>
    </citation>
    <scope>NUCLEOTIDE SEQUENCE [LARGE SCALE GENOMIC DNA]</scope>
    <source>
        <strain evidence="2 3">Sanger_18</strain>
    </source>
</reference>
<accession>A0ABT2SY21</accession>
<protein>
    <recommendedName>
        <fullName evidence="4">DUF4190 domain-containing protein</fullName>
    </recommendedName>
</protein>
<dbReference type="Proteomes" id="UP001652432">
    <property type="component" value="Unassembled WGS sequence"/>
</dbReference>
<comment type="caution">
    <text evidence="2">The sequence shown here is derived from an EMBL/GenBank/DDBJ whole genome shotgun (WGS) entry which is preliminary data.</text>
</comment>
<dbReference type="EMBL" id="JAOQKJ010000001">
    <property type="protein sequence ID" value="MCU6742904.1"/>
    <property type="molecule type" value="Genomic_DNA"/>
</dbReference>
<keyword evidence="1" id="KW-1133">Transmembrane helix</keyword>
<proteinExistence type="predicted"/>
<dbReference type="RefSeq" id="WP_262572186.1">
    <property type="nucleotide sequence ID" value="NZ_JAOQKJ010000001.1"/>
</dbReference>
<feature type="transmembrane region" description="Helical" evidence="1">
    <location>
        <begin position="73"/>
        <end position="99"/>
    </location>
</feature>
<evidence type="ECO:0000313" key="2">
    <source>
        <dbReference type="EMBL" id="MCU6742904.1"/>
    </source>
</evidence>
<evidence type="ECO:0008006" key="4">
    <source>
        <dbReference type="Google" id="ProtNLM"/>
    </source>
</evidence>
<name>A0ABT2SY21_9FIRM</name>